<dbReference type="Pfam" id="PF00155">
    <property type="entry name" value="Aminotran_1_2"/>
    <property type="match status" value="1"/>
</dbReference>
<dbReference type="SUPFAM" id="SSF53383">
    <property type="entry name" value="PLP-dependent transferases"/>
    <property type="match status" value="1"/>
</dbReference>
<sequence>MENVLIGKKGVVWAALSLEFLHFLSLIWRNSCFALSVLDLNATSILDSLSEHHVGYLLVLFKDEYYGNDCLFICKIVKRICLVRVDLGVMIAMLIETDMLDPHATFFLVIDNYAIFSDGMEHFLFHYAYVDSCDHCLCLEHPDAQVFSLQIRDTIELISEVTTLSTLEGYSWLVGQYQKAVEEFSNIESMRCASENGYFPDLSAVPRIDIICLCTPNNRTGVVAFREQLTQLVQFAKKNRPIIVYDSDHALYMSDDYPKFIFVIPGEKEIAIEIVNYAGFTKVRLGWTVNLFFNDGFTVAKDFNHCVYFSQAGGLACLISEGLQAMQEVIGFYKENTKIITETFNSLGLYGEMNAPYARVHLLGQSSWDFFSDILVKTHVVTTPGSGFRSGDDDFIRVLTGKGSLEMGTRKQKVQLLFATNSDHRLRLYVLTFYV</sequence>
<keyword evidence="4" id="KW-0663">Pyridoxal phosphate</keyword>
<proteinExistence type="predicted"/>
<protein>
    <recommendedName>
        <fullName evidence="5">Aminotransferase class I/classII large domain-containing protein</fullName>
    </recommendedName>
</protein>
<evidence type="ECO:0000256" key="4">
    <source>
        <dbReference type="ARBA" id="ARBA00022898"/>
    </source>
</evidence>
<dbReference type="InterPro" id="IPR019942">
    <property type="entry name" value="DapL/ALD1"/>
</dbReference>
<evidence type="ECO:0000256" key="2">
    <source>
        <dbReference type="ARBA" id="ARBA00022576"/>
    </source>
</evidence>
<dbReference type="InterPro" id="IPR004839">
    <property type="entry name" value="Aminotransferase_I/II_large"/>
</dbReference>
<dbReference type="InterPro" id="IPR015424">
    <property type="entry name" value="PyrdxlP-dep_Trfase"/>
</dbReference>
<dbReference type="GO" id="GO:0030170">
    <property type="term" value="F:pyridoxal phosphate binding"/>
    <property type="evidence" value="ECO:0007669"/>
    <property type="project" value="InterPro"/>
</dbReference>
<dbReference type="Gene3D" id="3.40.640.10">
    <property type="entry name" value="Type I PLP-dependent aspartate aminotransferase-like (Major domain)"/>
    <property type="match status" value="1"/>
</dbReference>
<evidence type="ECO:0000313" key="7">
    <source>
        <dbReference type="Proteomes" id="UP001237642"/>
    </source>
</evidence>
<comment type="caution">
    <text evidence="6">The sequence shown here is derived from an EMBL/GenBank/DDBJ whole genome shotgun (WGS) entry which is preliminary data.</text>
</comment>
<evidence type="ECO:0000256" key="3">
    <source>
        <dbReference type="ARBA" id="ARBA00022679"/>
    </source>
</evidence>
<name>A0AAD8N1L2_9APIA</name>
<dbReference type="InterPro" id="IPR015421">
    <property type="entry name" value="PyrdxlP-dep_Trfase_major"/>
</dbReference>
<reference evidence="6" key="1">
    <citation type="submission" date="2023-02" db="EMBL/GenBank/DDBJ databases">
        <title>Genome of toxic invasive species Heracleum sosnowskyi carries increased number of genes despite the absence of recent whole-genome duplications.</title>
        <authorList>
            <person name="Schelkunov M."/>
            <person name="Shtratnikova V."/>
            <person name="Makarenko M."/>
            <person name="Klepikova A."/>
            <person name="Omelchenko D."/>
            <person name="Novikova G."/>
            <person name="Obukhova E."/>
            <person name="Bogdanov V."/>
            <person name="Penin A."/>
            <person name="Logacheva M."/>
        </authorList>
    </citation>
    <scope>NUCLEOTIDE SEQUENCE</scope>
    <source>
        <strain evidence="6">Hsosn_3</strain>
        <tissue evidence="6">Leaf</tissue>
    </source>
</reference>
<dbReference type="AlphaFoldDB" id="A0AAD8N1L2"/>
<evidence type="ECO:0000259" key="5">
    <source>
        <dbReference type="Pfam" id="PF00155"/>
    </source>
</evidence>
<dbReference type="GO" id="GO:0008483">
    <property type="term" value="F:transaminase activity"/>
    <property type="evidence" value="ECO:0007669"/>
    <property type="project" value="UniProtKB-KW"/>
</dbReference>
<gene>
    <name evidence="6" type="ORF">POM88_008293</name>
</gene>
<comment type="cofactor">
    <cofactor evidence="1">
        <name>pyridoxal 5'-phosphate</name>
        <dbReference type="ChEBI" id="CHEBI:597326"/>
    </cofactor>
</comment>
<accession>A0AAD8N1L2</accession>
<dbReference type="Gene3D" id="3.90.1150.10">
    <property type="entry name" value="Aspartate Aminotransferase, domain 1"/>
    <property type="match status" value="1"/>
</dbReference>
<evidence type="ECO:0000313" key="6">
    <source>
        <dbReference type="EMBL" id="KAK1398430.1"/>
    </source>
</evidence>
<organism evidence="6 7">
    <name type="scientific">Heracleum sosnowskyi</name>
    <dbReference type="NCBI Taxonomy" id="360622"/>
    <lineage>
        <taxon>Eukaryota</taxon>
        <taxon>Viridiplantae</taxon>
        <taxon>Streptophyta</taxon>
        <taxon>Embryophyta</taxon>
        <taxon>Tracheophyta</taxon>
        <taxon>Spermatophyta</taxon>
        <taxon>Magnoliopsida</taxon>
        <taxon>eudicotyledons</taxon>
        <taxon>Gunneridae</taxon>
        <taxon>Pentapetalae</taxon>
        <taxon>asterids</taxon>
        <taxon>campanulids</taxon>
        <taxon>Apiales</taxon>
        <taxon>Apiaceae</taxon>
        <taxon>Apioideae</taxon>
        <taxon>apioid superclade</taxon>
        <taxon>Tordylieae</taxon>
        <taxon>Tordyliinae</taxon>
        <taxon>Heracleum</taxon>
    </lineage>
</organism>
<evidence type="ECO:0000256" key="1">
    <source>
        <dbReference type="ARBA" id="ARBA00001933"/>
    </source>
</evidence>
<dbReference type="InterPro" id="IPR015422">
    <property type="entry name" value="PyrdxlP-dep_Trfase_small"/>
</dbReference>
<dbReference type="PANTHER" id="PTHR43144">
    <property type="entry name" value="AMINOTRANSFERASE"/>
    <property type="match status" value="1"/>
</dbReference>
<dbReference type="EMBL" id="JAUIZM010000002">
    <property type="protein sequence ID" value="KAK1398430.1"/>
    <property type="molecule type" value="Genomic_DNA"/>
</dbReference>
<dbReference type="Proteomes" id="UP001237642">
    <property type="component" value="Unassembled WGS sequence"/>
</dbReference>
<keyword evidence="7" id="KW-1185">Reference proteome</keyword>
<keyword evidence="2" id="KW-0032">Aminotransferase</keyword>
<feature type="domain" description="Aminotransferase class I/classII large" evidence="5">
    <location>
        <begin position="206"/>
        <end position="260"/>
    </location>
</feature>
<keyword evidence="3" id="KW-0808">Transferase</keyword>
<reference evidence="6" key="2">
    <citation type="submission" date="2023-05" db="EMBL/GenBank/DDBJ databases">
        <authorList>
            <person name="Schelkunov M.I."/>
        </authorList>
    </citation>
    <scope>NUCLEOTIDE SEQUENCE</scope>
    <source>
        <strain evidence="6">Hsosn_3</strain>
        <tissue evidence="6">Leaf</tissue>
    </source>
</reference>
<dbReference type="CDD" id="cd00609">
    <property type="entry name" value="AAT_like"/>
    <property type="match status" value="1"/>
</dbReference>